<evidence type="ECO:0000313" key="5">
    <source>
        <dbReference type="Proteomes" id="UP000799440"/>
    </source>
</evidence>
<dbReference type="EMBL" id="MU006593">
    <property type="protein sequence ID" value="KAF2743849.1"/>
    <property type="molecule type" value="Genomic_DNA"/>
</dbReference>
<dbReference type="InterPro" id="IPR036864">
    <property type="entry name" value="Zn2-C6_fun-type_DNA-bd_sf"/>
</dbReference>
<dbReference type="PANTHER" id="PTHR43374">
    <property type="entry name" value="FLAVIN PRENYLTRANSFERASE"/>
    <property type="match status" value="1"/>
</dbReference>
<dbReference type="AlphaFoldDB" id="A0A6A6V1Q8"/>
<organism evidence="4 5">
    <name type="scientific">Sporormia fimetaria CBS 119925</name>
    <dbReference type="NCBI Taxonomy" id="1340428"/>
    <lineage>
        <taxon>Eukaryota</taxon>
        <taxon>Fungi</taxon>
        <taxon>Dikarya</taxon>
        <taxon>Ascomycota</taxon>
        <taxon>Pezizomycotina</taxon>
        <taxon>Dothideomycetes</taxon>
        <taxon>Pleosporomycetidae</taxon>
        <taxon>Pleosporales</taxon>
        <taxon>Sporormiaceae</taxon>
        <taxon>Sporormia</taxon>
    </lineage>
</organism>
<accession>A0A6A6V1Q8</accession>
<dbReference type="CDD" id="cd00067">
    <property type="entry name" value="GAL4"/>
    <property type="match status" value="1"/>
</dbReference>
<keyword evidence="5" id="KW-1185">Reference proteome</keyword>
<evidence type="ECO:0000313" key="4">
    <source>
        <dbReference type="EMBL" id="KAF2743849.1"/>
    </source>
</evidence>
<evidence type="ECO:0000259" key="3">
    <source>
        <dbReference type="PROSITE" id="PS50048"/>
    </source>
</evidence>
<proteinExistence type="predicted"/>
<evidence type="ECO:0000256" key="2">
    <source>
        <dbReference type="SAM" id="MobiDB-lite"/>
    </source>
</evidence>
<dbReference type="OrthoDB" id="1747771at2759"/>
<dbReference type="Gene3D" id="4.10.240.10">
    <property type="entry name" value="Zn(2)-C6 fungal-type DNA-binding domain"/>
    <property type="match status" value="1"/>
</dbReference>
<gene>
    <name evidence="4" type="ORF">M011DRAFT_508173</name>
</gene>
<feature type="region of interest" description="Disordered" evidence="2">
    <location>
        <begin position="70"/>
        <end position="99"/>
    </location>
</feature>
<feature type="domain" description="Zn(2)-C6 fungal-type" evidence="3">
    <location>
        <begin position="36"/>
        <end position="67"/>
    </location>
</feature>
<evidence type="ECO:0000256" key="1">
    <source>
        <dbReference type="ARBA" id="ARBA00023242"/>
    </source>
</evidence>
<dbReference type="PROSITE" id="PS00463">
    <property type="entry name" value="ZN2_CY6_FUNGAL_1"/>
    <property type="match status" value="1"/>
</dbReference>
<dbReference type="Pfam" id="PF00172">
    <property type="entry name" value="Zn_clus"/>
    <property type="match status" value="1"/>
</dbReference>
<name>A0A6A6V1Q8_9PLEO</name>
<dbReference type="GO" id="GO:0000981">
    <property type="term" value="F:DNA-binding transcription factor activity, RNA polymerase II-specific"/>
    <property type="evidence" value="ECO:0007669"/>
    <property type="project" value="InterPro"/>
</dbReference>
<dbReference type="InterPro" id="IPR001138">
    <property type="entry name" value="Zn2Cys6_DnaBD"/>
</dbReference>
<dbReference type="PANTHER" id="PTHR43374:SF5">
    <property type="entry name" value="ZN(II)2CYS6 TRANSCRIPTION FACTOR (EUROFUNG)"/>
    <property type="match status" value="1"/>
</dbReference>
<dbReference type="Proteomes" id="UP000799440">
    <property type="component" value="Unassembled WGS sequence"/>
</dbReference>
<dbReference type="GO" id="GO:0008270">
    <property type="term" value="F:zinc ion binding"/>
    <property type="evidence" value="ECO:0007669"/>
    <property type="project" value="InterPro"/>
</dbReference>
<feature type="region of interest" description="Disordered" evidence="2">
    <location>
        <begin position="157"/>
        <end position="178"/>
    </location>
</feature>
<keyword evidence="1" id="KW-0539">Nucleus</keyword>
<dbReference type="SUPFAM" id="SSF57701">
    <property type="entry name" value="Zn2/Cys6 DNA-binding domain"/>
    <property type="match status" value="1"/>
</dbReference>
<reference evidence="4" key="1">
    <citation type="journal article" date="2020" name="Stud. Mycol.">
        <title>101 Dothideomycetes genomes: a test case for predicting lifestyles and emergence of pathogens.</title>
        <authorList>
            <person name="Haridas S."/>
            <person name="Albert R."/>
            <person name="Binder M."/>
            <person name="Bloem J."/>
            <person name="Labutti K."/>
            <person name="Salamov A."/>
            <person name="Andreopoulos B."/>
            <person name="Baker S."/>
            <person name="Barry K."/>
            <person name="Bills G."/>
            <person name="Bluhm B."/>
            <person name="Cannon C."/>
            <person name="Castanera R."/>
            <person name="Culley D."/>
            <person name="Daum C."/>
            <person name="Ezra D."/>
            <person name="Gonzalez J."/>
            <person name="Henrissat B."/>
            <person name="Kuo A."/>
            <person name="Liang C."/>
            <person name="Lipzen A."/>
            <person name="Lutzoni F."/>
            <person name="Magnuson J."/>
            <person name="Mondo S."/>
            <person name="Nolan M."/>
            <person name="Ohm R."/>
            <person name="Pangilinan J."/>
            <person name="Park H.-J."/>
            <person name="Ramirez L."/>
            <person name="Alfaro M."/>
            <person name="Sun H."/>
            <person name="Tritt A."/>
            <person name="Yoshinaga Y."/>
            <person name="Zwiers L.-H."/>
            <person name="Turgeon B."/>
            <person name="Goodwin S."/>
            <person name="Spatafora J."/>
            <person name="Crous P."/>
            <person name="Grigoriev I."/>
        </authorList>
    </citation>
    <scope>NUCLEOTIDE SEQUENCE</scope>
    <source>
        <strain evidence="4">CBS 119925</strain>
    </source>
</reference>
<dbReference type="InterPro" id="IPR004507">
    <property type="entry name" value="UbiX-like"/>
</dbReference>
<protein>
    <recommendedName>
        <fullName evidence="3">Zn(2)-C6 fungal-type domain-containing protein</fullName>
    </recommendedName>
</protein>
<dbReference type="GO" id="GO:0016831">
    <property type="term" value="F:carboxy-lyase activity"/>
    <property type="evidence" value="ECO:0007669"/>
    <property type="project" value="TreeGrafter"/>
</dbReference>
<sequence>MEPLPRPDGTPPLQFYDPASVGELLKGKRKTRPVKACFPCRHRKVRCDGRSPCKSCIVRNHADLCRVSGPPLVHGSSQEGSRATRHGLSASLRGPGAHQFPPPAKAASPLLNLTSSAAAMEDLDATIDRLVTIEREISSLKAKLIKKRDANPSIMPVAGSALPPPQSHSPSSPLRREAASQAIPAAPVTSLGTHFVEDSTGATIFLGSYSDPPLALGCHRAGDGGIGVAILEQLMPRAYPFTDIWRPAVRDEGACQALPEDSDVLSVSLFGFLEQRAAVKRGDASYDDVDAPWLALLFAVLALGVQFSDDAIQERDLRSKVFVCSVFQLLWMSNVFHNTEMNHIQAMTHRTFPAQQPGFEQCFHDFGPLSAKAILVGARLARHISVDDLRPTTYAHQSPLSNTELVHFSRIFSRIEQVLRSAAPYLVQKSCCRRLSEHLERLALRIHTGYVVCRFFRNYLQNAPNESLLDHEAAAIRYKLAQECAWKASGVVEAFLDMYRFLSVVCRNWAFVHNVVSCAIFLDMVATHVGREKVDDLVGRFMAVLEKEDKASEWHDADTNKRHYGPYSRALRALKETLGRSQEQNGDHGRVDRQVERCQFR</sequence>
<dbReference type="PROSITE" id="PS50048">
    <property type="entry name" value="ZN2_CY6_FUNGAL_2"/>
    <property type="match status" value="1"/>
</dbReference>
<dbReference type="SMART" id="SM00066">
    <property type="entry name" value="GAL4"/>
    <property type="match status" value="1"/>
</dbReference>